<dbReference type="EMBL" id="GDHC01013331">
    <property type="protein sequence ID" value="JAQ05298.1"/>
    <property type="molecule type" value="Transcribed_RNA"/>
</dbReference>
<dbReference type="AlphaFoldDB" id="A0A146LAE1"/>
<evidence type="ECO:0000313" key="4">
    <source>
        <dbReference type="EMBL" id="JAQ05298.1"/>
    </source>
</evidence>
<dbReference type="GO" id="GO:0036159">
    <property type="term" value="P:inner dynein arm assembly"/>
    <property type="evidence" value="ECO:0007669"/>
    <property type="project" value="TreeGrafter"/>
</dbReference>
<dbReference type="Gene3D" id="1.25.10.10">
    <property type="entry name" value="Leucine-rich Repeat Variant"/>
    <property type="match status" value="2"/>
</dbReference>
<dbReference type="InterPro" id="IPR016024">
    <property type="entry name" value="ARM-type_fold"/>
</dbReference>
<reference evidence="4" key="1">
    <citation type="journal article" date="2016" name="Gigascience">
        <title>De novo construction of an expanded transcriptome assembly for the western tarnished plant bug, Lygus hesperus.</title>
        <authorList>
            <person name="Tassone E.E."/>
            <person name="Geib S.M."/>
            <person name="Hall B."/>
            <person name="Fabrick J.A."/>
            <person name="Brent C.S."/>
            <person name="Hull J.J."/>
        </authorList>
    </citation>
    <scope>NUCLEOTIDE SEQUENCE</scope>
</reference>
<gene>
    <name evidence="4" type="primary">HEATR2</name>
    <name evidence="4" type="ORF">g.74224</name>
</gene>
<evidence type="ECO:0000259" key="2">
    <source>
        <dbReference type="Pfam" id="PF24573"/>
    </source>
</evidence>
<evidence type="ECO:0000256" key="1">
    <source>
        <dbReference type="SAM" id="MobiDB-lite"/>
    </source>
</evidence>
<accession>A0A146LAE1</accession>
<sequence length="878" mass="99612">MGVEEMECHIQTIDRYINILQSGYKKDKKAALEELRTVVGRADGNVLVDIHSKLQNQLILSFQDPMEVVREGALLLSQTMIERLEVDKTNIALLMPALYPRVCREKDHESSEELRLIIAQLLIVIVNKYDKNVVPYMTEIVDMVCRLLKDPSPDIKQTTSRLLIVLVKALPYETFQYTKKLWPPVVENITHQRWKVRVSTIEAIEWLMLKGDNKCVPDVTPALNKKMLDSMYQVRLALVRLAGHWLVKLPDRYSFFAHLIPMVLSGLADENEDVVREAERLWEEAGELYLKENETDLKDKINYEEETLEHYPEGVKRPSLGCRVLIEREASKFLLALVNELTDWVELVRIKASMLLTQVTLHFEHSITMSIRKIISQICKAARDRDTPLVVANVKQAAEYMGYFIPADVYCQLIVEYMKEANEGELLVVAAMIRGTKRSDLAENLDRIAALLEHTTFKGKEQLAMLDLIESILKVCQSDSFKVGDQIWACLVSIAGLAEATTIKDKSVELLERFADIGGGNKREVYGRHCSGLLTKIPDTVWTVHCHEQFIFSAMINVAGEIVSDNIDSIMAILRSALKPETDPEVLLRIMMTVNDLLSKPEVTLPNDEVVSKFVRVMLAELLPPHLKWTAGRSAEAIRTVTCTCLYMCLCKVSTQNDEVNTPMASKPIVADSPKKIQISDSSSLPTSGTDLRANDDDDDKIPDVNFSSSPEVIYGLGGYLEPLLPMLMSLIQDPAPKTRLLTLNCVKIFAKNSISHQPQHFATIMYQVLKRLDDADKSVRAMAVEVIKTYYSEHIVRTTKDMQNSTLVDYVYSTLLIHLDDKDSVLKQNILECLKIVSKMNPQSLRSKVLPENFRDKEVCQKLIDFLEESMKSLIIE</sequence>
<feature type="domain" description="Dynein axonemal assembly factor 5 TPR repeats" evidence="3">
    <location>
        <begin position="20"/>
        <end position="300"/>
    </location>
</feature>
<proteinExistence type="predicted"/>
<feature type="compositionally biased region" description="Polar residues" evidence="1">
    <location>
        <begin position="679"/>
        <end position="690"/>
    </location>
</feature>
<dbReference type="GO" id="GO:0005737">
    <property type="term" value="C:cytoplasm"/>
    <property type="evidence" value="ECO:0007669"/>
    <property type="project" value="TreeGrafter"/>
</dbReference>
<dbReference type="PANTHER" id="PTHR16216:SF2">
    <property type="entry name" value="DYNEIN AXONEMAL ASSEMBLY FACTOR 5"/>
    <property type="match status" value="1"/>
</dbReference>
<dbReference type="GO" id="GO:0045505">
    <property type="term" value="F:dynein intermediate chain binding"/>
    <property type="evidence" value="ECO:0007669"/>
    <property type="project" value="TreeGrafter"/>
</dbReference>
<dbReference type="InterPro" id="IPR052623">
    <property type="entry name" value="DAAF5"/>
</dbReference>
<dbReference type="PANTHER" id="PTHR16216">
    <property type="entry name" value="DYNEIN ASSEMBLY FACTOR 5, AXONEMAL"/>
    <property type="match status" value="1"/>
</dbReference>
<feature type="region of interest" description="Disordered" evidence="1">
    <location>
        <begin position="665"/>
        <end position="703"/>
    </location>
</feature>
<dbReference type="InterPro" id="IPR011989">
    <property type="entry name" value="ARM-like"/>
</dbReference>
<organism evidence="4">
    <name type="scientific">Lygus hesperus</name>
    <name type="common">Western plant bug</name>
    <dbReference type="NCBI Taxonomy" id="30085"/>
    <lineage>
        <taxon>Eukaryota</taxon>
        <taxon>Metazoa</taxon>
        <taxon>Ecdysozoa</taxon>
        <taxon>Arthropoda</taxon>
        <taxon>Hexapoda</taxon>
        <taxon>Insecta</taxon>
        <taxon>Pterygota</taxon>
        <taxon>Neoptera</taxon>
        <taxon>Paraneoptera</taxon>
        <taxon>Hemiptera</taxon>
        <taxon>Heteroptera</taxon>
        <taxon>Panheteroptera</taxon>
        <taxon>Cimicomorpha</taxon>
        <taxon>Miridae</taxon>
        <taxon>Mirini</taxon>
        <taxon>Lygus</taxon>
    </lineage>
</organism>
<name>A0A146LAE1_LYGHE</name>
<evidence type="ECO:0000259" key="3">
    <source>
        <dbReference type="Pfam" id="PF25757"/>
    </source>
</evidence>
<dbReference type="InterPro" id="IPR056497">
    <property type="entry name" value="HEAT_DAAF5"/>
</dbReference>
<dbReference type="InterPro" id="IPR057978">
    <property type="entry name" value="TPR_DAAF5"/>
</dbReference>
<dbReference type="Pfam" id="PF25757">
    <property type="entry name" value="TPR_DNAAF5"/>
    <property type="match status" value="1"/>
</dbReference>
<feature type="domain" description="Dynein axonemal assembly factor 5 HEAT-repeat" evidence="2">
    <location>
        <begin position="309"/>
        <end position="497"/>
    </location>
</feature>
<dbReference type="GO" id="GO:0036158">
    <property type="term" value="P:outer dynein arm assembly"/>
    <property type="evidence" value="ECO:0007669"/>
    <property type="project" value="TreeGrafter"/>
</dbReference>
<dbReference type="GO" id="GO:0003341">
    <property type="term" value="P:cilium movement"/>
    <property type="evidence" value="ECO:0007669"/>
    <property type="project" value="TreeGrafter"/>
</dbReference>
<dbReference type="Pfam" id="PF24573">
    <property type="entry name" value="HEAT_DAAF5"/>
    <property type="match status" value="1"/>
</dbReference>
<protein>
    <submittedName>
        <fullName evidence="4">HEAT repeat-containing protein 2</fullName>
    </submittedName>
</protein>
<dbReference type="SUPFAM" id="SSF48371">
    <property type="entry name" value="ARM repeat"/>
    <property type="match status" value="1"/>
</dbReference>